<feature type="transmembrane region" description="Helical" evidence="1">
    <location>
        <begin position="510"/>
        <end position="533"/>
    </location>
</feature>
<feature type="transmembrane region" description="Helical" evidence="1">
    <location>
        <begin position="545"/>
        <end position="561"/>
    </location>
</feature>
<evidence type="ECO:0000256" key="1">
    <source>
        <dbReference type="SAM" id="Phobius"/>
    </source>
</evidence>
<feature type="transmembrane region" description="Helical" evidence="1">
    <location>
        <begin position="45"/>
        <end position="72"/>
    </location>
</feature>
<keyword evidence="1" id="KW-0472">Membrane</keyword>
<feature type="transmembrane region" description="Helical" evidence="1">
    <location>
        <begin position="335"/>
        <end position="351"/>
    </location>
</feature>
<dbReference type="AlphaFoldDB" id="A0A1S8KXM2"/>
<feature type="transmembrane region" description="Helical" evidence="1">
    <location>
        <begin position="358"/>
        <end position="379"/>
    </location>
</feature>
<feature type="transmembrane region" description="Helical" evidence="1">
    <location>
        <begin position="112"/>
        <end position="132"/>
    </location>
</feature>
<feature type="transmembrane region" description="Helical" evidence="1">
    <location>
        <begin position="270"/>
        <end position="301"/>
    </location>
</feature>
<name>A0A1S8KXM2_9CLOT</name>
<feature type="transmembrane region" description="Helical" evidence="1">
    <location>
        <begin position="204"/>
        <end position="222"/>
    </location>
</feature>
<evidence type="ECO:0008006" key="4">
    <source>
        <dbReference type="Google" id="ProtNLM"/>
    </source>
</evidence>
<keyword evidence="3" id="KW-1185">Reference proteome</keyword>
<reference evidence="2 3" key="1">
    <citation type="submission" date="2022-04" db="EMBL/GenBank/DDBJ databases">
        <title>Genome sequence of C. roseum typestrain.</title>
        <authorList>
            <person name="Poehlein A."/>
            <person name="Schoch T."/>
            <person name="Duerre P."/>
            <person name="Daniel R."/>
        </authorList>
    </citation>
    <scope>NUCLEOTIDE SEQUENCE [LARGE SCALE GENOMIC DNA]</scope>
    <source>
        <strain evidence="2 3">DSM 7320</strain>
    </source>
</reference>
<protein>
    <recommendedName>
        <fullName evidence="4">Glycosyltransferase RgtA/B/C/D-like domain-containing protein</fullName>
    </recommendedName>
</protein>
<feature type="transmembrane region" description="Helical" evidence="1">
    <location>
        <begin position="84"/>
        <end position="106"/>
    </location>
</feature>
<dbReference type="EMBL" id="CP096983">
    <property type="protein sequence ID" value="URZ12268.1"/>
    <property type="molecule type" value="Genomic_DNA"/>
</dbReference>
<feature type="transmembrane region" description="Helical" evidence="1">
    <location>
        <begin position="234"/>
        <end position="255"/>
    </location>
</feature>
<keyword evidence="1" id="KW-1133">Transmembrane helix</keyword>
<evidence type="ECO:0000313" key="3">
    <source>
        <dbReference type="Proteomes" id="UP000190951"/>
    </source>
</evidence>
<feature type="transmembrane region" description="Helical" evidence="1">
    <location>
        <begin position="567"/>
        <end position="586"/>
    </location>
</feature>
<accession>A0A1S8KXM2</accession>
<keyword evidence="1" id="KW-0812">Transmembrane</keyword>
<dbReference type="Proteomes" id="UP000190951">
    <property type="component" value="Chromosome"/>
</dbReference>
<proteinExistence type="predicted"/>
<dbReference type="STRING" id="84029.CROST_44710"/>
<feature type="transmembrane region" description="Helical" evidence="1">
    <location>
        <begin position="15"/>
        <end position="33"/>
    </location>
</feature>
<gene>
    <name evidence="2" type="ORF">CROST_029850</name>
</gene>
<dbReference type="KEGG" id="crw:CROST_029850"/>
<organism evidence="2 3">
    <name type="scientific">Clostridium felsineum</name>
    <dbReference type="NCBI Taxonomy" id="36839"/>
    <lineage>
        <taxon>Bacteria</taxon>
        <taxon>Bacillati</taxon>
        <taxon>Bacillota</taxon>
        <taxon>Clostridia</taxon>
        <taxon>Eubacteriales</taxon>
        <taxon>Clostridiaceae</taxon>
        <taxon>Clostridium</taxon>
    </lineage>
</organism>
<evidence type="ECO:0000313" key="2">
    <source>
        <dbReference type="EMBL" id="URZ12268.1"/>
    </source>
</evidence>
<feature type="transmembrane region" description="Helical" evidence="1">
    <location>
        <begin position="153"/>
        <end position="174"/>
    </location>
</feature>
<sequence>MKKIKYCLPIRKKSIIYFFLSLVFSIITNYFIFFNNRQRGYSLKIFVVNLVLILIYFLALRGFSLFFCFFKIQVSKNLLIGENPIIIIIHKITLACLFWVFLNIIILNRVDIIHYNMGLAFLFSIFILFLLFSMTGIIKNICEYFIKHRDKMYIMLALVIATFSITQLIIAYGLQTTSPNWDSGVVFSDVIAFMDKGKIVNSQYYVLYPNNLGLLSVLILYFKFLKVFGVVHSLYAASILNVVVMNISVLLIYLICEKVIGIEGAITSLFFSFIFVILSCWVTTPYTDILGMIYPLLILYLYLKSKEIKRNKVKLSVYILIGIVAMFAYKMKPTSLFVMIAIIMVLIITNIKHPKKFALKCALMLLGLIFSLNVFNYSLDNSGILNHKLKYVYEHSTPPTYFLMIGMQKQYIKDRGALYGAVDAADARLNNKSQTKENRIKQNIPEIKKRLREFGFKEYLKFLSNKASWIFGDGTFYAYGEGDYKESKLVHKDRISKNIQNVMYPNSDKYIYFAHFLEGAWIVLIFFIVFPLFLKEKYKDKEELSILRITIFGVFIFLLFFEGRSRYLYNNIGIFIITSVYGYNLCKEKVLAIIKKS</sequence>